<dbReference type="EMBL" id="BROD01000001">
    <property type="protein sequence ID" value="GKX66463.1"/>
    <property type="molecule type" value="Genomic_DNA"/>
</dbReference>
<protein>
    <submittedName>
        <fullName evidence="1">Uncharacterized protein</fullName>
    </submittedName>
</protein>
<sequence length="50" mass="5796">MKVNFEKATLEDVDELISVRNKIYKKAGYTIVNEFMNGTVKLLVFEKKIS</sequence>
<accession>A0ACB5RBR5</accession>
<reference evidence="1" key="1">
    <citation type="journal article" date="2025" name="Int. J. Syst. Evol. Microbiol.">
        <title>Inconstantimicrobium mannanitabidum sp. nov., a novel member of the family Clostridiaceae isolated from anoxic soil under the treatment of reductive soil disinfestation.</title>
        <authorList>
            <person name="Ueki A."/>
            <person name="Tonouchi A."/>
            <person name="Honma S."/>
            <person name="Kaku N."/>
            <person name="Ueki K."/>
        </authorList>
    </citation>
    <scope>NUCLEOTIDE SEQUENCE</scope>
    <source>
        <strain evidence="1">TW13</strain>
    </source>
</reference>
<gene>
    <name evidence="1" type="ORF">rsdtw13_17210</name>
</gene>
<organism evidence="1 2">
    <name type="scientific">Inconstantimicrobium mannanitabidum</name>
    <dbReference type="NCBI Taxonomy" id="1604901"/>
    <lineage>
        <taxon>Bacteria</taxon>
        <taxon>Bacillati</taxon>
        <taxon>Bacillota</taxon>
        <taxon>Clostridia</taxon>
        <taxon>Eubacteriales</taxon>
        <taxon>Clostridiaceae</taxon>
        <taxon>Inconstantimicrobium</taxon>
    </lineage>
</organism>
<name>A0ACB5RBR5_9CLOT</name>
<evidence type="ECO:0000313" key="1">
    <source>
        <dbReference type="EMBL" id="GKX66463.1"/>
    </source>
</evidence>
<keyword evidence="2" id="KW-1185">Reference proteome</keyword>
<proteinExistence type="predicted"/>
<dbReference type="Proteomes" id="UP001058074">
    <property type="component" value="Unassembled WGS sequence"/>
</dbReference>
<comment type="caution">
    <text evidence="1">The sequence shown here is derived from an EMBL/GenBank/DDBJ whole genome shotgun (WGS) entry which is preliminary data.</text>
</comment>
<evidence type="ECO:0000313" key="2">
    <source>
        <dbReference type="Proteomes" id="UP001058074"/>
    </source>
</evidence>